<accession>A0ABQ0DFV1</accession>
<protein>
    <recommendedName>
        <fullName evidence="3">Leucine-rich repeat containing protein</fullName>
    </recommendedName>
</protein>
<reference evidence="1 2" key="1">
    <citation type="journal article" date="2019" name="PLoS Negl. Trop. Dis.">
        <title>Whole genome sequencing of Entamoeba nuttalli reveals mammalian host-related molecular signatures and a novel octapeptide-repeat surface protein.</title>
        <authorList>
            <person name="Tanaka M."/>
            <person name="Makiuchi T."/>
            <person name="Komiyama T."/>
            <person name="Shiina T."/>
            <person name="Osaki K."/>
            <person name="Tachibana H."/>
        </authorList>
    </citation>
    <scope>NUCLEOTIDE SEQUENCE [LARGE SCALE GENOMIC DNA]</scope>
    <source>
        <strain evidence="1 2">P19-061405</strain>
    </source>
</reference>
<evidence type="ECO:0000313" key="2">
    <source>
        <dbReference type="Proteomes" id="UP001628156"/>
    </source>
</evidence>
<evidence type="ECO:0000313" key="1">
    <source>
        <dbReference type="EMBL" id="GAB1221736.1"/>
    </source>
</evidence>
<comment type="caution">
    <text evidence="1">The sequence shown here is derived from an EMBL/GenBank/DDBJ whole genome shotgun (WGS) entry which is preliminary data.</text>
</comment>
<evidence type="ECO:0008006" key="3">
    <source>
        <dbReference type="Google" id="ProtNLM"/>
    </source>
</evidence>
<dbReference type="Proteomes" id="UP001628156">
    <property type="component" value="Unassembled WGS sequence"/>
</dbReference>
<gene>
    <name evidence="1" type="ORF">ENUP19_0083G0119</name>
</gene>
<keyword evidence="2" id="KW-1185">Reference proteome</keyword>
<organism evidence="1 2">
    <name type="scientific">Entamoeba nuttalli</name>
    <dbReference type="NCBI Taxonomy" id="412467"/>
    <lineage>
        <taxon>Eukaryota</taxon>
        <taxon>Amoebozoa</taxon>
        <taxon>Evosea</taxon>
        <taxon>Archamoebae</taxon>
        <taxon>Mastigamoebida</taxon>
        <taxon>Entamoebidae</taxon>
        <taxon>Entamoeba</taxon>
    </lineage>
</organism>
<dbReference type="EMBL" id="BAAFRS010000083">
    <property type="protein sequence ID" value="GAB1221736.1"/>
    <property type="molecule type" value="Genomic_DNA"/>
</dbReference>
<sequence length="426" mass="49837">MKRLERVYLMNVIFYLQKIDELVKFLQISKNCYESFQMMHINPNYSLITQTKELQIFKNCNSLQTVCGELHNISTFECNFNAIVKIPEKRSYKIVDDIIPDLKELIKYSSRIIKLKLITNRNDFEIHWITFNQLNDLTIEFYGDNYYELYSQFENNSKLPTILTSTFLNNWNFEELKQLQNLKRICIKSTNLGNDPPPLESLIYCDQIIQIANKKRKIYFYGNELNIKSPNKNVIIMSNSLTEDIHSISSKEAWSRIDKFHFDLFVRDWQKYYPMKTLFCSSNPFNDLSSVNSLVEIEIGGSMIPFKFILPKNIKKITVIGDLNIIDISLCSNLELKIQSPDISILPSKKEIISIIIDCPDLIQKDLTNLRLFESLKTLILNDYFNSIILPDLPGVNITIHNKPKTLSQIKPIEEPKKKFSHCLIN</sequence>
<proteinExistence type="predicted"/>
<name>A0ABQ0DFV1_9EUKA</name>